<name>A0A2T0W6K9_9RHOB</name>
<dbReference type="InterPro" id="IPR017894">
    <property type="entry name" value="HTH_IS21_transposase_type"/>
</dbReference>
<evidence type="ECO:0000313" key="8">
    <source>
        <dbReference type="Proteomes" id="UP000238392"/>
    </source>
</evidence>
<sequence>MDFLSVIRRWALRDKMPIREISRRTGLSRNTIRKYLRAGTVEPKFQTPHRPSKLDPYAEKLTSWLVAEQRKSRKDRRTAKQMHADLVQLGFDGSYERVTAFVRAWREDRQRAQRTTDRGTFVPLVFNPGEAFQFDWSEDWAHIDGERTKLQVAHIKLSHSRAFLVRAYLLQTHEMLFDAHWHAFRVFDGVPGRGIYDNMRTAVDRVGVGKKRDVNARFMAMTSHYVFDPDFCNPAAGWEKGQVEKNVRDARHRFWQMMPSFPDLAALNDWLEERCKLLWAETRHGRLLGSIADIWEAEKPSLMPLPTPFDGYVEQSKRVSPTCLITFDRNRYSVPASFANRPVSLHIYPTRLVVVAEGQVVCEHERIIQRSHKQPGRVIYDWRHYLAVIQRKPGALRNGAPFVEMPAAFRQLQAQMLPKPGGDREMVEILSLVLHHDEEAVLCAVEMALEAGVPTKTHVLNLLHRLVDTTPSDRPDVTPPPALALSKEPEANVARYDGLRIAGGTRHAS</sequence>
<evidence type="ECO:0000256" key="1">
    <source>
        <dbReference type="ARBA" id="ARBA00009277"/>
    </source>
</evidence>
<dbReference type="RefSeq" id="WP_106269138.1">
    <property type="nucleotide sequence ID" value="NZ_PVTQ01000047.1"/>
</dbReference>
<comment type="caution">
    <text evidence="7">The sequence shown here is derived from an EMBL/GenBank/DDBJ whole genome shotgun (WGS) entry which is preliminary data.</text>
</comment>
<feature type="domain" description="HTH IS21-type" evidence="5">
    <location>
        <begin position="3"/>
        <end position="65"/>
    </location>
</feature>
<dbReference type="PROSITE" id="PS50994">
    <property type="entry name" value="INTEGRASE"/>
    <property type="match status" value="1"/>
</dbReference>
<keyword evidence="4" id="KW-0233">DNA recombination</keyword>
<dbReference type="GO" id="GO:0003677">
    <property type="term" value="F:DNA binding"/>
    <property type="evidence" value="ECO:0007669"/>
    <property type="project" value="UniProtKB-KW"/>
</dbReference>
<keyword evidence="8" id="KW-1185">Reference proteome</keyword>
<feature type="domain" description="Integrase catalytic" evidence="6">
    <location>
        <begin position="124"/>
        <end position="299"/>
    </location>
</feature>
<dbReference type="GO" id="GO:0006310">
    <property type="term" value="P:DNA recombination"/>
    <property type="evidence" value="ECO:0007669"/>
    <property type="project" value="UniProtKB-KW"/>
</dbReference>
<dbReference type="NCBIfam" id="NF033546">
    <property type="entry name" value="transpos_IS21"/>
    <property type="match status" value="1"/>
</dbReference>
<evidence type="ECO:0000256" key="3">
    <source>
        <dbReference type="ARBA" id="ARBA00023125"/>
    </source>
</evidence>
<evidence type="ECO:0000256" key="4">
    <source>
        <dbReference type="ARBA" id="ARBA00023172"/>
    </source>
</evidence>
<dbReference type="GO" id="GO:0015074">
    <property type="term" value="P:DNA integration"/>
    <property type="evidence" value="ECO:0007669"/>
    <property type="project" value="InterPro"/>
</dbReference>
<evidence type="ECO:0000313" key="7">
    <source>
        <dbReference type="EMBL" id="PRY82347.1"/>
    </source>
</evidence>
<organism evidence="7 8">
    <name type="scientific">Donghicola tyrosinivorans</name>
    <dbReference type="NCBI Taxonomy" id="1652492"/>
    <lineage>
        <taxon>Bacteria</taxon>
        <taxon>Pseudomonadati</taxon>
        <taxon>Pseudomonadota</taxon>
        <taxon>Alphaproteobacteria</taxon>
        <taxon>Rhodobacterales</taxon>
        <taxon>Roseobacteraceae</taxon>
        <taxon>Donghicola</taxon>
    </lineage>
</organism>
<evidence type="ECO:0000259" key="5">
    <source>
        <dbReference type="PROSITE" id="PS50531"/>
    </source>
</evidence>
<proteinExistence type="inferred from homology"/>
<dbReference type="Pfam" id="PF22483">
    <property type="entry name" value="Mu-transpos_C_2"/>
    <property type="match status" value="1"/>
</dbReference>
<dbReference type="GO" id="GO:0032196">
    <property type="term" value="P:transposition"/>
    <property type="evidence" value="ECO:0007669"/>
    <property type="project" value="UniProtKB-KW"/>
</dbReference>
<protein>
    <submittedName>
        <fullName evidence="7">Transposase</fullName>
    </submittedName>
</protein>
<dbReference type="PANTHER" id="PTHR35004">
    <property type="entry name" value="TRANSPOSASE RV3428C-RELATED"/>
    <property type="match status" value="1"/>
</dbReference>
<reference evidence="7 8" key="1">
    <citation type="submission" date="2018-03" db="EMBL/GenBank/DDBJ databases">
        <title>Genomic Encyclopedia of Archaeal and Bacterial Type Strains, Phase II (KMG-II): from individual species to whole genera.</title>
        <authorList>
            <person name="Goeker M."/>
        </authorList>
    </citation>
    <scope>NUCLEOTIDE SEQUENCE [LARGE SCALE GENOMIC DNA]</scope>
    <source>
        <strain evidence="7 8">DSM 100212</strain>
    </source>
</reference>
<evidence type="ECO:0000256" key="2">
    <source>
        <dbReference type="ARBA" id="ARBA00022578"/>
    </source>
</evidence>
<comment type="similarity">
    <text evidence="1">Belongs to the transposase IS21/IS408/IS1162 family.</text>
</comment>
<dbReference type="Proteomes" id="UP000238392">
    <property type="component" value="Unassembled WGS sequence"/>
</dbReference>
<dbReference type="EMBL" id="PVTQ01000047">
    <property type="protein sequence ID" value="PRY82347.1"/>
    <property type="molecule type" value="Genomic_DNA"/>
</dbReference>
<dbReference type="PROSITE" id="PS50531">
    <property type="entry name" value="HTH_IS21"/>
    <property type="match status" value="1"/>
</dbReference>
<dbReference type="PANTHER" id="PTHR35004:SF7">
    <property type="entry name" value="INTEGRASE PROTEIN"/>
    <property type="match status" value="1"/>
</dbReference>
<dbReference type="InterPro" id="IPR054353">
    <property type="entry name" value="IstA-like_C"/>
</dbReference>
<keyword evidence="2" id="KW-0815">Transposition</keyword>
<gene>
    <name evidence="7" type="ORF">CLV74_1471</name>
</gene>
<dbReference type="OrthoDB" id="2065409at2"/>
<dbReference type="AlphaFoldDB" id="A0A2T0W6K9"/>
<dbReference type="InterPro" id="IPR001584">
    <property type="entry name" value="Integrase_cat-core"/>
</dbReference>
<accession>A0A2T0W6K9</accession>
<keyword evidence="3" id="KW-0238">DNA-binding</keyword>
<evidence type="ECO:0000259" key="6">
    <source>
        <dbReference type="PROSITE" id="PS50994"/>
    </source>
</evidence>